<name>A0A0A9ASE0_ARUDO</name>
<evidence type="ECO:0000313" key="1">
    <source>
        <dbReference type="EMBL" id="JAD50007.1"/>
    </source>
</evidence>
<sequence>MQVPTLHMQQKGKARKHQY</sequence>
<organism evidence="1">
    <name type="scientific">Arundo donax</name>
    <name type="common">Giant reed</name>
    <name type="synonym">Donax arundinaceus</name>
    <dbReference type="NCBI Taxonomy" id="35708"/>
    <lineage>
        <taxon>Eukaryota</taxon>
        <taxon>Viridiplantae</taxon>
        <taxon>Streptophyta</taxon>
        <taxon>Embryophyta</taxon>
        <taxon>Tracheophyta</taxon>
        <taxon>Spermatophyta</taxon>
        <taxon>Magnoliopsida</taxon>
        <taxon>Liliopsida</taxon>
        <taxon>Poales</taxon>
        <taxon>Poaceae</taxon>
        <taxon>PACMAD clade</taxon>
        <taxon>Arundinoideae</taxon>
        <taxon>Arundineae</taxon>
        <taxon>Arundo</taxon>
    </lineage>
</organism>
<proteinExistence type="predicted"/>
<dbReference type="EMBL" id="GBRH01247888">
    <property type="protein sequence ID" value="JAD50007.1"/>
    <property type="molecule type" value="Transcribed_RNA"/>
</dbReference>
<reference evidence="1" key="1">
    <citation type="submission" date="2014-09" db="EMBL/GenBank/DDBJ databases">
        <authorList>
            <person name="Magalhaes I.L.F."/>
            <person name="Oliveira U."/>
            <person name="Santos F.R."/>
            <person name="Vidigal T.H.D.A."/>
            <person name="Brescovit A.D."/>
            <person name="Santos A.J."/>
        </authorList>
    </citation>
    <scope>NUCLEOTIDE SEQUENCE</scope>
    <source>
        <tissue evidence="1">Shoot tissue taken approximately 20 cm above the soil surface</tissue>
    </source>
</reference>
<dbReference type="AlphaFoldDB" id="A0A0A9ASE0"/>
<accession>A0A0A9ASE0</accession>
<reference evidence="1" key="2">
    <citation type="journal article" date="2015" name="Data Brief">
        <title>Shoot transcriptome of the giant reed, Arundo donax.</title>
        <authorList>
            <person name="Barrero R.A."/>
            <person name="Guerrero F.D."/>
            <person name="Moolhuijzen P."/>
            <person name="Goolsby J.A."/>
            <person name="Tidwell J."/>
            <person name="Bellgard S.E."/>
            <person name="Bellgard M.I."/>
        </authorList>
    </citation>
    <scope>NUCLEOTIDE SEQUENCE</scope>
    <source>
        <tissue evidence="1">Shoot tissue taken approximately 20 cm above the soil surface</tissue>
    </source>
</reference>
<protein>
    <submittedName>
        <fullName evidence="1">Uncharacterized protein</fullName>
    </submittedName>
</protein>